<evidence type="ECO:0000313" key="1">
    <source>
        <dbReference type="EMBL" id="KAJ8922175.1"/>
    </source>
</evidence>
<dbReference type="EMBL" id="JANEYG010000007">
    <property type="protein sequence ID" value="KAJ8922175.1"/>
    <property type="molecule type" value="Genomic_DNA"/>
</dbReference>
<gene>
    <name evidence="1" type="ORF">NQ315_004110</name>
</gene>
<protein>
    <submittedName>
        <fullName evidence="1">Uncharacterized protein</fullName>
    </submittedName>
</protein>
<comment type="caution">
    <text evidence="1">The sequence shown here is derived from an EMBL/GenBank/DDBJ whole genome shotgun (WGS) entry which is preliminary data.</text>
</comment>
<sequence>MADDDKGKKDFSDILSNIHRKFEIIHTKWDGECKQFEIKLRTQIPRDNEDFNSLCDEWVDLFSDVTDTVWAKKISNTGPKIRFRKQYQCWTQGGKTVQKELLFDPRRCKATLDMKVLTDNPLSRRKNKHIRMGLNVVVKINFYHLHPVDTTQPFAFFVHNCEPQAEVPKPVAQSSEKLAQLVAAMVQNGPTISQKAAEKAEKCIARLNEHKTKPVVPEPEPLQQQEQALPQLEVLQPLQQPQTQTLIQPLNQSQPQLIVSYGDSSEQLLPDSLESQTVELVQSMPLQSLESVKLEDHHHSDGLEPNCTQFVVSAPQFDVSDHFLLCQQLMFDTSQIIPLSNALPSHFVQVQPPLSNENGPFL</sequence>
<dbReference type="Proteomes" id="UP001159042">
    <property type="component" value="Unassembled WGS sequence"/>
</dbReference>
<accession>A0AAV8W821</accession>
<keyword evidence="2" id="KW-1185">Reference proteome</keyword>
<evidence type="ECO:0000313" key="2">
    <source>
        <dbReference type="Proteomes" id="UP001159042"/>
    </source>
</evidence>
<reference evidence="1 2" key="1">
    <citation type="journal article" date="2023" name="Insect Mol. Biol.">
        <title>Genome sequencing provides insights into the evolution of gene families encoding plant cell wall-degrading enzymes in longhorned beetles.</title>
        <authorList>
            <person name="Shin N.R."/>
            <person name="Okamura Y."/>
            <person name="Kirsch R."/>
            <person name="Pauchet Y."/>
        </authorList>
    </citation>
    <scope>NUCLEOTIDE SEQUENCE [LARGE SCALE GENOMIC DNA]</scope>
    <source>
        <strain evidence="1">EAD_L_NR</strain>
    </source>
</reference>
<proteinExistence type="predicted"/>
<name>A0AAV8W821_9CUCU</name>
<dbReference type="AlphaFoldDB" id="A0AAV8W821"/>
<organism evidence="1 2">
    <name type="scientific">Exocentrus adspersus</name>
    <dbReference type="NCBI Taxonomy" id="1586481"/>
    <lineage>
        <taxon>Eukaryota</taxon>
        <taxon>Metazoa</taxon>
        <taxon>Ecdysozoa</taxon>
        <taxon>Arthropoda</taxon>
        <taxon>Hexapoda</taxon>
        <taxon>Insecta</taxon>
        <taxon>Pterygota</taxon>
        <taxon>Neoptera</taxon>
        <taxon>Endopterygota</taxon>
        <taxon>Coleoptera</taxon>
        <taxon>Polyphaga</taxon>
        <taxon>Cucujiformia</taxon>
        <taxon>Chrysomeloidea</taxon>
        <taxon>Cerambycidae</taxon>
        <taxon>Lamiinae</taxon>
        <taxon>Acanthocinini</taxon>
        <taxon>Exocentrus</taxon>
    </lineage>
</organism>